<comment type="caution">
    <text evidence="2">The sequence shown here is derived from an EMBL/GenBank/DDBJ whole genome shotgun (WGS) entry which is preliminary data.</text>
</comment>
<keyword evidence="3" id="KW-1185">Reference proteome</keyword>
<protein>
    <submittedName>
        <fullName evidence="2">MarR family transcriptional regulator</fullName>
    </submittedName>
</protein>
<dbReference type="SMART" id="SM00347">
    <property type="entry name" value="HTH_MARR"/>
    <property type="match status" value="1"/>
</dbReference>
<evidence type="ECO:0000259" key="1">
    <source>
        <dbReference type="PROSITE" id="PS50995"/>
    </source>
</evidence>
<reference evidence="2 3" key="1">
    <citation type="submission" date="2021-07" db="EMBL/GenBank/DDBJ databases">
        <title>Shewanella sp. nov, isolated from SCS.</title>
        <authorList>
            <person name="Cao W.R."/>
        </authorList>
    </citation>
    <scope>NUCLEOTIDE SEQUENCE [LARGE SCALE GENOMIC DNA]</scope>
    <source>
        <strain evidence="2 3">NR704-98</strain>
    </source>
</reference>
<proteinExistence type="predicted"/>
<dbReference type="InterPro" id="IPR036390">
    <property type="entry name" value="WH_DNA-bd_sf"/>
</dbReference>
<name>A0ABS7E1E8_9GAMM</name>
<accession>A0ABS7E1E8</accession>
<evidence type="ECO:0000313" key="2">
    <source>
        <dbReference type="EMBL" id="MBW8183502.1"/>
    </source>
</evidence>
<dbReference type="SUPFAM" id="SSF46785">
    <property type="entry name" value="Winged helix' DNA-binding domain"/>
    <property type="match status" value="1"/>
</dbReference>
<dbReference type="InterPro" id="IPR000835">
    <property type="entry name" value="HTH_MarR-typ"/>
</dbReference>
<feature type="domain" description="HTH marR-type" evidence="1">
    <location>
        <begin position="7"/>
        <end position="138"/>
    </location>
</feature>
<dbReference type="RefSeq" id="WP_012323744.1">
    <property type="nucleotide sequence ID" value="NZ_JAHZST010000004.1"/>
</dbReference>
<evidence type="ECO:0000313" key="3">
    <source>
        <dbReference type="Proteomes" id="UP001195963"/>
    </source>
</evidence>
<dbReference type="InterPro" id="IPR036388">
    <property type="entry name" value="WH-like_DNA-bd_sf"/>
</dbReference>
<dbReference type="PROSITE" id="PS50995">
    <property type="entry name" value="HTH_MARR_2"/>
    <property type="match status" value="1"/>
</dbReference>
<sequence length="143" mass="15762">MTEHEGFTQLVLSIFRLNGLLVTEGDNLSQPVGLTSARWKILGAVEKSPQTVSQIARTMGQTRQSVQRIANELVKLEIVTFESNPEHKTAKLIVRTAKGAALFALLSESLIPWGHDAVEGISEEELLITLKVITKLIGRFEGR</sequence>
<dbReference type="PANTHER" id="PTHR33164:SF43">
    <property type="entry name" value="HTH-TYPE TRANSCRIPTIONAL REPRESSOR YETL"/>
    <property type="match status" value="1"/>
</dbReference>
<organism evidence="2 3">
    <name type="scientific">Shewanella nanhaiensis</name>
    <dbReference type="NCBI Taxonomy" id="2864872"/>
    <lineage>
        <taxon>Bacteria</taxon>
        <taxon>Pseudomonadati</taxon>
        <taxon>Pseudomonadota</taxon>
        <taxon>Gammaproteobacteria</taxon>
        <taxon>Alteromonadales</taxon>
        <taxon>Shewanellaceae</taxon>
        <taxon>Shewanella</taxon>
    </lineage>
</organism>
<dbReference type="Proteomes" id="UP001195963">
    <property type="component" value="Unassembled WGS sequence"/>
</dbReference>
<dbReference type="InterPro" id="IPR039422">
    <property type="entry name" value="MarR/SlyA-like"/>
</dbReference>
<gene>
    <name evidence="2" type="ORF">K0625_07460</name>
</gene>
<dbReference type="Pfam" id="PF12802">
    <property type="entry name" value="MarR_2"/>
    <property type="match status" value="1"/>
</dbReference>
<dbReference type="EMBL" id="JAHZST010000004">
    <property type="protein sequence ID" value="MBW8183502.1"/>
    <property type="molecule type" value="Genomic_DNA"/>
</dbReference>
<dbReference type="PANTHER" id="PTHR33164">
    <property type="entry name" value="TRANSCRIPTIONAL REGULATOR, MARR FAMILY"/>
    <property type="match status" value="1"/>
</dbReference>
<dbReference type="Gene3D" id="1.10.10.10">
    <property type="entry name" value="Winged helix-like DNA-binding domain superfamily/Winged helix DNA-binding domain"/>
    <property type="match status" value="1"/>
</dbReference>